<dbReference type="NCBIfam" id="TIGR02141">
    <property type="entry name" value="modB_ABC"/>
    <property type="match status" value="1"/>
</dbReference>
<sequence>MLDANALPPLLLTLRVATLATALAAVPAVFLARLAQMRDFPGRDLVDAVLTLPMVLPPTVLGYYIIVVLGRRGIIGSYLWDTFGVSIMFTWEGAVVAASVVAFPLVYRSARAAFEGVDENLENAARTLGASELAIFFRVSFPLALRGIVAGVMLALARAMGEFGATLMVAGNLPGKTQTLSLAVYSATQAGNDALANELVLLISLACVALLVIVAKIIKPKA</sequence>
<comment type="function">
    <text evidence="1 11">Part of the binding-protein-dependent transport system for molybdenum; probably responsible for the translocation of the substrate across the membrane.</text>
</comment>
<dbReference type="AlphaFoldDB" id="A0A7C9N3T1"/>
<keyword evidence="5 11" id="KW-1003">Cell membrane</keyword>
<reference evidence="13 14" key="1">
    <citation type="submission" date="2020-01" db="EMBL/GenBank/DDBJ databases">
        <title>Genome sequence of Desulfovibrio aerotolerans DSM 16695(T).</title>
        <authorList>
            <person name="Karnachuk O."/>
            <person name="Avakyan M."/>
            <person name="Mardanov A."/>
            <person name="Kadnikov V."/>
            <person name="Ravin N."/>
        </authorList>
    </citation>
    <scope>NUCLEOTIDE SEQUENCE [LARGE SCALE GENOMIC DNA]</scope>
    <source>
        <strain evidence="13 14">DSM 16695</strain>
    </source>
</reference>
<feature type="transmembrane region" description="Helical" evidence="10">
    <location>
        <begin position="199"/>
        <end position="218"/>
    </location>
</feature>
<evidence type="ECO:0000256" key="2">
    <source>
        <dbReference type="ARBA" id="ARBA00004651"/>
    </source>
</evidence>
<dbReference type="Gene3D" id="1.10.3720.10">
    <property type="entry name" value="MetI-like"/>
    <property type="match status" value="1"/>
</dbReference>
<dbReference type="InterPro" id="IPR000515">
    <property type="entry name" value="MetI-like"/>
</dbReference>
<evidence type="ECO:0000256" key="7">
    <source>
        <dbReference type="ARBA" id="ARBA00022692"/>
    </source>
</evidence>
<dbReference type="PANTHER" id="PTHR30183">
    <property type="entry name" value="MOLYBDENUM TRANSPORT SYSTEM PERMEASE PROTEIN MODB"/>
    <property type="match status" value="1"/>
</dbReference>
<keyword evidence="8 10" id="KW-1133">Transmembrane helix</keyword>
<evidence type="ECO:0000259" key="12">
    <source>
        <dbReference type="PROSITE" id="PS50928"/>
    </source>
</evidence>
<organism evidence="13 14">
    <name type="scientific">Solidesulfovibrio aerotolerans</name>
    <dbReference type="NCBI Taxonomy" id="295255"/>
    <lineage>
        <taxon>Bacteria</taxon>
        <taxon>Pseudomonadati</taxon>
        <taxon>Thermodesulfobacteriota</taxon>
        <taxon>Desulfovibrionia</taxon>
        <taxon>Desulfovibrionales</taxon>
        <taxon>Desulfovibrionaceae</taxon>
        <taxon>Solidesulfovibrio</taxon>
    </lineage>
</organism>
<feature type="domain" description="ABC transmembrane type-1" evidence="12">
    <location>
        <begin position="10"/>
        <end position="214"/>
    </location>
</feature>
<keyword evidence="9 10" id="KW-0472">Membrane</keyword>
<dbReference type="SUPFAM" id="SSF161098">
    <property type="entry name" value="MetI-like"/>
    <property type="match status" value="1"/>
</dbReference>
<evidence type="ECO:0000256" key="3">
    <source>
        <dbReference type="ARBA" id="ARBA00007069"/>
    </source>
</evidence>
<dbReference type="GO" id="GO:0015098">
    <property type="term" value="F:molybdate ion transmembrane transporter activity"/>
    <property type="evidence" value="ECO:0007669"/>
    <property type="project" value="UniProtKB-UniRule"/>
</dbReference>
<feature type="transmembrane region" description="Helical" evidence="10">
    <location>
        <begin position="86"/>
        <end position="107"/>
    </location>
</feature>
<evidence type="ECO:0000256" key="10">
    <source>
        <dbReference type="RuleBase" id="RU363032"/>
    </source>
</evidence>
<dbReference type="InterPro" id="IPR035906">
    <property type="entry name" value="MetI-like_sf"/>
</dbReference>
<evidence type="ECO:0000256" key="4">
    <source>
        <dbReference type="ARBA" id="ARBA00022448"/>
    </source>
</evidence>
<dbReference type="CDD" id="cd06261">
    <property type="entry name" value="TM_PBP2"/>
    <property type="match status" value="1"/>
</dbReference>
<dbReference type="PROSITE" id="PS50928">
    <property type="entry name" value="ABC_TM1"/>
    <property type="match status" value="1"/>
</dbReference>
<comment type="caution">
    <text evidence="13">The sequence shown here is derived from an EMBL/GenBank/DDBJ whole genome shotgun (WGS) entry which is preliminary data.</text>
</comment>
<comment type="similarity">
    <text evidence="3 11">Belongs to the binding-protein-dependent transport system permease family. CysTW subfamily.</text>
</comment>
<accession>A0A7C9N3T1</accession>
<dbReference type="InterPro" id="IPR011867">
    <property type="entry name" value="ModB_ABC"/>
</dbReference>
<evidence type="ECO:0000313" key="13">
    <source>
        <dbReference type="EMBL" id="MYL81935.1"/>
    </source>
</evidence>
<keyword evidence="4 10" id="KW-0813">Transport</keyword>
<evidence type="ECO:0000313" key="14">
    <source>
        <dbReference type="Proteomes" id="UP000482487"/>
    </source>
</evidence>
<keyword evidence="14" id="KW-1185">Reference proteome</keyword>
<evidence type="ECO:0000256" key="5">
    <source>
        <dbReference type="ARBA" id="ARBA00022475"/>
    </source>
</evidence>
<keyword evidence="6 11" id="KW-0500">Molybdenum</keyword>
<evidence type="ECO:0000256" key="1">
    <source>
        <dbReference type="ARBA" id="ARBA00002949"/>
    </source>
</evidence>
<dbReference type="PANTHER" id="PTHR30183:SF3">
    <property type="entry name" value="MOLYBDENUM TRANSPORT SYSTEM PERMEASE PROTEIN MODB"/>
    <property type="match status" value="1"/>
</dbReference>
<evidence type="ECO:0000256" key="6">
    <source>
        <dbReference type="ARBA" id="ARBA00022505"/>
    </source>
</evidence>
<evidence type="ECO:0000256" key="8">
    <source>
        <dbReference type="ARBA" id="ARBA00022989"/>
    </source>
</evidence>
<dbReference type="GO" id="GO:0005886">
    <property type="term" value="C:plasma membrane"/>
    <property type="evidence" value="ECO:0007669"/>
    <property type="project" value="UniProtKB-SubCell"/>
</dbReference>
<dbReference type="OrthoDB" id="9795403at2"/>
<dbReference type="RefSeq" id="WP_160958279.1">
    <property type="nucleotide sequence ID" value="NZ_WVUD01000002.1"/>
</dbReference>
<feature type="transmembrane region" description="Helical" evidence="10">
    <location>
        <begin position="12"/>
        <end position="33"/>
    </location>
</feature>
<dbReference type="Proteomes" id="UP000482487">
    <property type="component" value="Unassembled WGS sequence"/>
</dbReference>
<dbReference type="Pfam" id="PF00528">
    <property type="entry name" value="BPD_transp_1"/>
    <property type="match status" value="1"/>
</dbReference>
<comment type="subcellular location">
    <subcellularLocation>
        <location evidence="2 10">Cell membrane</location>
        <topology evidence="2 10">Multi-pass membrane protein</topology>
    </subcellularLocation>
</comment>
<evidence type="ECO:0000256" key="9">
    <source>
        <dbReference type="ARBA" id="ARBA00023136"/>
    </source>
</evidence>
<dbReference type="EMBL" id="WVUD01000002">
    <property type="protein sequence ID" value="MYL81935.1"/>
    <property type="molecule type" value="Genomic_DNA"/>
</dbReference>
<feature type="transmembrane region" description="Helical" evidence="10">
    <location>
        <begin position="135"/>
        <end position="157"/>
    </location>
</feature>
<feature type="transmembrane region" description="Helical" evidence="10">
    <location>
        <begin position="45"/>
        <end position="66"/>
    </location>
</feature>
<name>A0A7C9N3T1_9BACT</name>
<proteinExistence type="inferred from homology"/>
<gene>
    <name evidence="13" type="primary">modB</name>
    <name evidence="13" type="ORF">GTA51_02130</name>
</gene>
<protein>
    <recommendedName>
        <fullName evidence="11">Molybdenum transport system permease</fullName>
    </recommendedName>
</protein>
<evidence type="ECO:0000256" key="11">
    <source>
        <dbReference type="RuleBase" id="RU365097"/>
    </source>
</evidence>
<keyword evidence="7 10" id="KW-0812">Transmembrane</keyword>